<name>A0A9N9IB78_9GLOM</name>
<dbReference type="AlphaFoldDB" id="A0A9N9IB78"/>
<accession>A0A9N9IB78</accession>
<feature type="non-terminal residue" evidence="1">
    <location>
        <position position="1"/>
    </location>
</feature>
<dbReference type="EMBL" id="CAJVPQ010011653">
    <property type="protein sequence ID" value="CAG8728255.1"/>
    <property type="molecule type" value="Genomic_DNA"/>
</dbReference>
<feature type="non-terminal residue" evidence="1">
    <location>
        <position position="222"/>
    </location>
</feature>
<organism evidence="1 2">
    <name type="scientific">Funneliformis caledonium</name>
    <dbReference type="NCBI Taxonomy" id="1117310"/>
    <lineage>
        <taxon>Eukaryota</taxon>
        <taxon>Fungi</taxon>
        <taxon>Fungi incertae sedis</taxon>
        <taxon>Mucoromycota</taxon>
        <taxon>Glomeromycotina</taxon>
        <taxon>Glomeromycetes</taxon>
        <taxon>Glomerales</taxon>
        <taxon>Glomeraceae</taxon>
        <taxon>Funneliformis</taxon>
    </lineage>
</organism>
<protein>
    <submittedName>
        <fullName evidence="1">2082_t:CDS:1</fullName>
    </submittedName>
</protein>
<evidence type="ECO:0000313" key="2">
    <source>
        <dbReference type="Proteomes" id="UP000789570"/>
    </source>
</evidence>
<evidence type="ECO:0000313" key="1">
    <source>
        <dbReference type="EMBL" id="CAG8728255.1"/>
    </source>
</evidence>
<proteinExistence type="predicted"/>
<keyword evidence="2" id="KW-1185">Reference proteome</keyword>
<comment type="caution">
    <text evidence="1">The sequence shown here is derived from an EMBL/GenBank/DDBJ whole genome shotgun (WGS) entry which is preliminary data.</text>
</comment>
<dbReference type="Proteomes" id="UP000789570">
    <property type="component" value="Unassembled WGS sequence"/>
</dbReference>
<dbReference type="OrthoDB" id="2446268at2759"/>
<sequence length="222" mass="25447">AKPNSAITPLSGLNAAQQWYLFDEDCIRVLGSEEASKHKFINTKCACANRLKSCSYWVERHTSEQTRDEGKGDEGDEKGERNAFQLTFHTPLSQLPPSRNLNNFFYTTPSITSHRSSVTDISNISSQSFIPLDNYVYPIKELFKWINPILCLPSQKQLSDRILERTTNKISETILNDAINDDLENNMIIWKIEDINGKRCKGDIVIDETKKSFEQLEQKQIK</sequence>
<reference evidence="1" key="1">
    <citation type="submission" date="2021-06" db="EMBL/GenBank/DDBJ databases">
        <authorList>
            <person name="Kallberg Y."/>
            <person name="Tangrot J."/>
            <person name="Rosling A."/>
        </authorList>
    </citation>
    <scope>NUCLEOTIDE SEQUENCE</scope>
    <source>
        <strain evidence="1">UK204</strain>
    </source>
</reference>
<gene>
    <name evidence="1" type="ORF">FCALED_LOCUS14814</name>
</gene>